<proteinExistence type="inferred from homology"/>
<evidence type="ECO:0000256" key="2">
    <source>
        <dbReference type="ARBA" id="ARBA00022729"/>
    </source>
</evidence>
<evidence type="ECO:0000256" key="6">
    <source>
        <dbReference type="PIRSR" id="PIRSR601548-4"/>
    </source>
</evidence>
<name>A0A7R9IBS9_9NEOP</name>
<dbReference type="InterPro" id="IPR001548">
    <property type="entry name" value="Peptidase_M2"/>
</dbReference>
<accession>A0A7R9IBS9</accession>
<dbReference type="GO" id="GO:0008241">
    <property type="term" value="F:peptidyl-dipeptidase activity"/>
    <property type="evidence" value="ECO:0007669"/>
    <property type="project" value="InterPro"/>
</dbReference>
<feature type="disulfide bond" evidence="6">
    <location>
        <begin position="66"/>
        <end position="85"/>
    </location>
</feature>
<keyword evidence="2" id="KW-0732">Signal</keyword>
<evidence type="ECO:0000256" key="7">
    <source>
        <dbReference type="PROSITE-ProRule" id="PRU01355"/>
    </source>
</evidence>
<keyword evidence="3 6" id="KW-1015">Disulfide bond</keyword>
<dbReference type="GO" id="GO:0006508">
    <property type="term" value="P:proteolysis"/>
    <property type="evidence" value="ECO:0007669"/>
    <property type="project" value="InterPro"/>
</dbReference>
<dbReference type="PANTHER" id="PTHR10514">
    <property type="entry name" value="ANGIOTENSIN-CONVERTING ENZYME"/>
    <property type="match status" value="1"/>
</dbReference>
<dbReference type="AlphaFoldDB" id="A0A7R9IBS9"/>
<protein>
    <submittedName>
        <fullName evidence="8">Uncharacterized protein</fullName>
    </submittedName>
</protein>
<dbReference type="PROSITE" id="PS52011">
    <property type="entry name" value="PEPTIDASE_M2"/>
    <property type="match status" value="1"/>
</dbReference>
<dbReference type="GO" id="GO:0008237">
    <property type="term" value="F:metallopeptidase activity"/>
    <property type="evidence" value="ECO:0007669"/>
    <property type="project" value="InterPro"/>
</dbReference>
<evidence type="ECO:0000313" key="8">
    <source>
        <dbReference type="EMBL" id="CAD7455009.1"/>
    </source>
</evidence>
<gene>
    <name evidence="8" type="ORF">TTEB3V08_LOCUS3096</name>
</gene>
<reference evidence="8" key="1">
    <citation type="submission" date="2020-11" db="EMBL/GenBank/DDBJ databases">
        <authorList>
            <person name="Tran Van P."/>
        </authorList>
    </citation>
    <scope>NUCLEOTIDE SEQUENCE</scope>
</reference>
<comment type="similarity">
    <text evidence="1 7">Belongs to the peptidase M2 family.</text>
</comment>
<organism evidence="8">
    <name type="scientific">Timema tahoe</name>
    <dbReference type="NCBI Taxonomy" id="61484"/>
    <lineage>
        <taxon>Eukaryota</taxon>
        <taxon>Metazoa</taxon>
        <taxon>Ecdysozoa</taxon>
        <taxon>Arthropoda</taxon>
        <taxon>Hexapoda</taxon>
        <taxon>Insecta</taxon>
        <taxon>Pterygota</taxon>
        <taxon>Neoptera</taxon>
        <taxon>Polyneoptera</taxon>
        <taxon>Phasmatodea</taxon>
        <taxon>Timematodea</taxon>
        <taxon>Timematoidea</taxon>
        <taxon>Timematidae</taxon>
        <taxon>Timema</taxon>
    </lineage>
</organism>
<dbReference type="Pfam" id="PF01401">
    <property type="entry name" value="Peptidase_M2"/>
    <property type="match status" value="1"/>
</dbReference>
<evidence type="ECO:0000256" key="1">
    <source>
        <dbReference type="ARBA" id="ARBA00008139"/>
    </source>
</evidence>
<dbReference type="EMBL" id="OE000776">
    <property type="protein sequence ID" value="CAD7455009.1"/>
    <property type="molecule type" value="Genomic_DNA"/>
</dbReference>
<keyword evidence="4" id="KW-0325">Glycoprotein</keyword>
<comment type="caution">
    <text evidence="7">Lacks conserved residue(s) required for the propagation of feature annotation.</text>
</comment>
<evidence type="ECO:0000256" key="4">
    <source>
        <dbReference type="ARBA" id="ARBA00023180"/>
    </source>
</evidence>
<sequence>MGEIDFILKSKENSLDCINEKNSEWPASVAAWSNALLSQWTRLPITGRSRYFVSYIIQFQFHRALCQEAEIFDPNKRRLKPLHQCDIYKHTRAGNLLGRMLQMGSSRPWPDAMEVLTGQREMDASGLLDYFKPLSEWLQRENSRTNEPLDWLKGECGTSLLPETNKSDPKRQRRFKAKVLDLLNTLVDEQEDEIPSRSSTSLSGMTTSDHGYEVHPPYGHQYQLPFQNLELGFSSTQEEQMRYTQI</sequence>
<dbReference type="SUPFAM" id="SSF55486">
    <property type="entry name" value="Metalloproteases ('zincins'), catalytic domain"/>
    <property type="match status" value="1"/>
</dbReference>
<evidence type="ECO:0000256" key="3">
    <source>
        <dbReference type="ARBA" id="ARBA00023157"/>
    </source>
</evidence>
<dbReference type="GO" id="GO:0005886">
    <property type="term" value="C:plasma membrane"/>
    <property type="evidence" value="ECO:0007669"/>
    <property type="project" value="TreeGrafter"/>
</dbReference>
<feature type="binding site" evidence="5">
    <location>
        <position position="50"/>
    </location>
    <ligand>
        <name>chloride</name>
        <dbReference type="ChEBI" id="CHEBI:17996"/>
        <label>1</label>
    </ligand>
</feature>
<dbReference type="GO" id="GO:0005615">
    <property type="term" value="C:extracellular space"/>
    <property type="evidence" value="ECO:0007669"/>
    <property type="project" value="TreeGrafter"/>
</dbReference>
<dbReference type="PANTHER" id="PTHR10514:SF44">
    <property type="entry name" value="ANGIOTENSIN-CONVERTING ENZYME-RELATED"/>
    <property type="match status" value="1"/>
</dbReference>
<evidence type="ECO:0000256" key="5">
    <source>
        <dbReference type="PIRSR" id="PIRSR601548-2"/>
    </source>
</evidence>